<feature type="signal peptide" evidence="2">
    <location>
        <begin position="1"/>
        <end position="16"/>
    </location>
</feature>
<dbReference type="EMBL" id="WUAV01000004">
    <property type="protein sequence ID" value="KAF1758139.1"/>
    <property type="molecule type" value="Genomic_DNA"/>
</dbReference>
<accession>A0A6A5GUD7</accession>
<evidence type="ECO:0000256" key="2">
    <source>
        <dbReference type="SAM" id="SignalP"/>
    </source>
</evidence>
<proteinExistence type="predicted"/>
<feature type="compositionally biased region" description="Low complexity" evidence="1">
    <location>
        <begin position="299"/>
        <end position="329"/>
    </location>
</feature>
<feature type="compositionally biased region" description="Gly residues" evidence="1">
    <location>
        <begin position="330"/>
        <end position="343"/>
    </location>
</feature>
<feature type="compositionally biased region" description="Low complexity" evidence="1">
    <location>
        <begin position="248"/>
        <end position="282"/>
    </location>
</feature>
<evidence type="ECO:0000313" key="4">
    <source>
        <dbReference type="Proteomes" id="UP000483820"/>
    </source>
</evidence>
<dbReference type="Proteomes" id="UP000483820">
    <property type="component" value="Chromosome IV"/>
</dbReference>
<protein>
    <submittedName>
        <fullName evidence="3">Uncharacterized protein</fullName>
    </submittedName>
</protein>
<keyword evidence="2" id="KW-0732">Signal</keyword>
<organism evidence="3 4">
    <name type="scientific">Caenorhabditis remanei</name>
    <name type="common">Caenorhabditis vulgaris</name>
    <dbReference type="NCBI Taxonomy" id="31234"/>
    <lineage>
        <taxon>Eukaryota</taxon>
        <taxon>Metazoa</taxon>
        <taxon>Ecdysozoa</taxon>
        <taxon>Nematoda</taxon>
        <taxon>Chromadorea</taxon>
        <taxon>Rhabditida</taxon>
        <taxon>Rhabditina</taxon>
        <taxon>Rhabditomorpha</taxon>
        <taxon>Rhabditoidea</taxon>
        <taxon>Rhabditidae</taxon>
        <taxon>Peloderinae</taxon>
        <taxon>Caenorhabditis</taxon>
    </lineage>
</organism>
<comment type="caution">
    <text evidence="3">The sequence shown here is derived from an EMBL/GenBank/DDBJ whole genome shotgun (WGS) entry which is preliminary data.</text>
</comment>
<dbReference type="AlphaFoldDB" id="A0A6A5GUD7"/>
<reference evidence="3 4" key="1">
    <citation type="submission" date="2019-12" db="EMBL/GenBank/DDBJ databases">
        <title>Chromosome-level assembly of the Caenorhabditis remanei genome.</title>
        <authorList>
            <person name="Teterina A.A."/>
            <person name="Willis J.H."/>
            <person name="Phillips P.C."/>
        </authorList>
    </citation>
    <scope>NUCLEOTIDE SEQUENCE [LARGE SCALE GENOMIC DNA]</scope>
    <source>
        <strain evidence="3 4">PX506</strain>
        <tissue evidence="3">Whole organism</tissue>
    </source>
</reference>
<dbReference type="CTD" id="78775883"/>
<gene>
    <name evidence="3" type="ORF">GCK72_014597</name>
</gene>
<sequence length="354" mass="37306">MKFAILLAAVCSVALAQNPGTDNCVSAQFAACNSRLSDFWRVDTSTAWKDLGTLDRITQSLLLTPYTIDSWINVCNGFSSFYGCLGQVQIRNCLGTVGLVGSGLALSDAYAYQGFMADWDFKCGVGFWTMYERQVLTTCIESTYVNYQQETAAALQTYTTATTQDPNNACKYAQNLMNAWQTTFQKGPCRTVNPAQAGWFGCQSAREWSNAQFKHCKHTTTCASPATVDPITRVNAETGKTEYQTHCPSSPSSPAGPTSEVSIIPGSPSVPSSPFGPGTPSIPVFPGLPGLPSNPSNPRLPFNPGNPLFPGGPRGPCSPGSPAGQSQGFGSVGSHGPLGGSPGFPGFPGAPGEP</sequence>
<feature type="region of interest" description="Disordered" evidence="1">
    <location>
        <begin position="240"/>
        <end position="354"/>
    </location>
</feature>
<dbReference type="RefSeq" id="XP_053585138.1">
    <property type="nucleotide sequence ID" value="XM_053730366.1"/>
</dbReference>
<name>A0A6A5GUD7_CAERE</name>
<dbReference type="KEGG" id="crq:GCK72_014597"/>
<dbReference type="PANTHER" id="PTHR34311:SF4">
    <property type="entry name" value="NEMATODE SPECIFIC PEPTIDE FAMILY"/>
    <property type="match status" value="1"/>
</dbReference>
<evidence type="ECO:0000256" key="1">
    <source>
        <dbReference type="SAM" id="MobiDB-lite"/>
    </source>
</evidence>
<dbReference type="PANTHER" id="PTHR34311">
    <property type="entry name" value="PROTEIN CBG21698-RELATED"/>
    <property type="match status" value="1"/>
</dbReference>
<feature type="chain" id="PRO_5025440443" evidence="2">
    <location>
        <begin position="17"/>
        <end position="354"/>
    </location>
</feature>
<evidence type="ECO:0000313" key="3">
    <source>
        <dbReference type="EMBL" id="KAF1758139.1"/>
    </source>
</evidence>
<dbReference type="GeneID" id="78775883"/>